<comment type="caution">
    <text evidence="2">The sequence shown here is derived from an EMBL/GenBank/DDBJ whole genome shotgun (WGS) entry which is preliminary data.</text>
</comment>
<evidence type="ECO:0000256" key="1">
    <source>
        <dbReference type="SAM" id="MobiDB-lite"/>
    </source>
</evidence>
<feature type="compositionally biased region" description="Polar residues" evidence="1">
    <location>
        <begin position="11"/>
        <end position="27"/>
    </location>
</feature>
<gene>
    <name evidence="2" type="ORF">CEXT_504911</name>
</gene>
<proteinExistence type="predicted"/>
<feature type="region of interest" description="Disordered" evidence="1">
    <location>
        <begin position="1"/>
        <end position="35"/>
    </location>
</feature>
<organism evidence="2 3">
    <name type="scientific">Caerostris extrusa</name>
    <name type="common">Bark spider</name>
    <name type="synonym">Caerostris bankana</name>
    <dbReference type="NCBI Taxonomy" id="172846"/>
    <lineage>
        <taxon>Eukaryota</taxon>
        <taxon>Metazoa</taxon>
        <taxon>Ecdysozoa</taxon>
        <taxon>Arthropoda</taxon>
        <taxon>Chelicerata</taxon>
        <taxon>Arachnida</taxon>
        <taxon>Araneae</taxon>
        <taxon>Araneomorphae</taxon>
        <taxon>Entelegynae</taxon>
        <taxon>Araneoidea</taxon>
        <taxon>Araneidae</taxon>
        <taxon>Caerostris</taxon>
    </lineage>
</organism>
<dbReference type="AlphaFoldDB" id="A0AAV4PIN7"/>
<feature type="region of interest" description="Disordered" evidence="1">
    <location>
        <begin position="122"/>
        <end position="142"/>
    </location>
</feature>
<evidence type="ECO:0000313" key="3">
    <source>
        <dbReference type="Proteomes" id="UP001054945"/>
    </source>
</evidence>
<dbReference type="EMBL" id="BPLR01004657">
    <property type="protein sequence ID" value="GIX96499.1"/>
    <property type="molecule type" value="Genomic_DNA"/>
</dbReference>
<sequence>MPENHNKDNHQFSQNRNSQLNKSQTFQKENKISDKEVQVEMMSEIASTSNFELSKPFSAIKISERNNKDKQQFSQNQFLSMIKVKYFKRKRNIRKGVQVEMMSEIASTSNFELSKPFSTINISESNNKDNQQFSQNPNPQLNKSLTFQKEKEISEKEAQVEMVSEVVGNSTLNMANTILLSSAVNNSLLRTREICKKPVWAKFRNQKIGASNKKNSVI</sequence>
<protein>
    <submittedName>
        <fullName evidence="2">Uncharacterized protein</fullName>
    </submittedName>
</protein>
<evidence type="ECO:0000313" key="2">
    <source>
        <dbReference type="EMBL" id="GIX96499.1"/>
    </source>
</evidence>
<keyword evidence="3" id="KW-1185">Reference proteome</keyword>
<name>A0AAV4PIN7_CAEEX</name>
<reference evidence="2 3" key="1">
    <citation type="submission" date="2021-06" db="EMBL/GenBank/DDBJ databases">
        <title>Caerostris extrusa draft genome.</title>
        <authorList>
            <person name="Kono N."/>
            <person name="Arakawa K."/>
        </authorList>
    </citation>
    <scope>NUCLEOTIDE SEQUENCE [LARGE SCALE GENOMIC DNA]</scope>
</reference>
<dbReference type="Proteomes" id="UP001054945">
    <property type="component" value="Unassembled WGS sequence"/>
</dbReference>
<accession>A0AAV4PIN7</accession>
<feature type="compositionally biased region" description="Basic and acidic residues" evidence="1">
    <location>
        <begin position="1"/>
        <end position="10"/>
    </location>
</feature>